<reference evidence="1" key="1">
    <citation type="journal article" date="2014" name="Front. Microbiol.">
        <title>High frequency of phylogenetically diverse reductive dehalogenase-homologous genes in deep subseafloor sedimentary metagenomes.</title>
        <authorList>
            <person name="Kawai M."/>
            <person name="Futagami T."/>
            <person name="Toyoda A."/>
            <person name="Takaki Y."/>
            <person name="Nishi S."/>
            <person name="Hori S."/>
            <person name="Arai W."/>
            <person name="Tsubouchi T."/>
            <person name="Morono Y."/>
            <person name="Uchiyama I."/>
            <person name="Ito T."/>
            <person name="Fujiyama A."/>
            <person name="Inagaki F."/>
            <person name="Takami H."/>
        </authorList>
    </citation>
    <scope>NUCLEOTIDE SEQUENCE</scope>
    <source>
        <strain evidence="1">Expedition CK06-06</strain>
    </source>
</reference>
<name>X0TTP5_9ZZZZ</name>
<gene>
    <name evidence="1" type="ORF">S01H1_03696</name>
</gene>
<feature type="non-terminal residue" evidence="1">
    <location>
        <position position="1"/>
    </location>
</feature>
<dbReference type="EMBL" id="BARS01001994">
    <property type="protein sequence ID" value="GAF79480.1"/>
    <property type="molecule type" value="Genomic_DNA"/>
</dbReference>
<organism evidence="1">
    <name type="scientific">marine sediment metagenome</name>
    <dbReference type="NCBI Taxonomy" id="412755"/>
    <lineage>
        <taxon>unclassified sequences</taxon>
        <taxon>metagenomes</taxon>
        <taxon>ecological metagenomes</taxon>
    </lineage>
</organism>
<comment type="caution">
    <text evidence="1">The sequence shown here is derived from an EMBL/GenBank/DDBJ whole genome shotgun (WGS) entry which is preliminary data.</text>
</comment>
<accession>X0TTP5</accession>
<proteinExistence type="predicted"/>
<protein>
    <submittedName>
        <fullName evidence="1">Uncharacterized protein</fullName>
    </submittedName>
</protein>
<evidence type="ECO:0000313" key="1">
    <source>
        <dbReference type="EMBL" id="GAF79480.1"/>
    </source>
</evidence>
<dbReference type="AlphaFoldDB" id="X0TTP5"/>
<sequence>RTVLTNNGVKFSETATMLQAAQKVVELSRKEAA</sequence>